<comment type="subcellular location">
    <subcellularLocation>
        <location evidence="1">Secreted</location>
        <location evidence="1">Cell wall</location>
    </subcellularLocation>
</comment>
<dbReference type="InterPro" id="IPR000743">
    <property type="entry name" value="Glyco_hydro_28"/>
</dbReference>
<evidence type="ECO:0000313" key="12">
    <source>
        <dbReference type="RefSeq" id="XP_027367935.1"/>
    </source>
</evidence>
<dbReference type="InterPro" id="IPR011050">
    <property type="entry name" value="Pectin_lyase_fold/virulence"/>
</dbReference>
<accession>A0A8B8MH89</accession>
<dbReference type="GO" id="GO:0071555">
    <property type="term" value="P:cell wall organization"/>
    <property type="evidence" value="ECO:0007669"/>
    <property type="project" value="UniProtKB-KW"/>
</dbReference>
<evidence type="ECO:0000256" key="2">
    <source>
        <dbReference type="ARBA" id="ARBA00008834"/>
    </source>
</evidence>
<reference evidence="11" key="1">
    <citation type="journal article" date="2019" name="Toxins">
        <title>Detection of Abrin-Like and Prepropulchellin-Like Toxin Genes and Transcripts Using Whole Genome Sequencing and Full-Length Transcript Sequencing of Abrus precatorius.</title>
        <authorList>
            <person name="Hovde B.T."/>
            <person name="Daligault H.E."/>
            <person name="Hanschen E.R."/>
            <person name="Kunde Y.A."/>
            <person name="Johnson M.B."/>
            <person name="Starkenburg S.R."/>
            <person name="Johnson S.L."/>
        </authorList>
    </citation>
    <scope>NUCLEOTIDE SEQUENCE [LARGE SCALE GENOMIC DNA]</scope>
</reference>
<keyword evidence="4" id="KW-0964">Secreted</keyword>
<dbReference type="PROSITE" id="PS51257">
    <property type="entry name" value="PROKAR_LIPOPROTEIN"/>
    <property type="match status" value="1"/>
</dbReference>
<keyword evidence="6 9" id="KW-0326">Glycosidase</keyword>
<evidence type="ECO:0000256" key="3">
    <source>
        <dbReference type="ARBA" id="ARBA00022512"/>
    </source>
</evidence>
<dbReference type="GO" id="GO:0005975">
    <property type="term" value="P:carbohydrate metabolic process"/>
    <property type="evidence" value="ECO:0007669"/>
    <property type="project" value="InterPro"/>
</dbReference>
<dbReference type="RefSeq" id="XP_027367935.1">
    <property type="nucleotide sequence ID" value="XM_027512134.1"/>
</dbReference>
<feature type="active site" evidence="8">
    <location>
        <position position="261"/>
    </location>
</feature>
<dbReference type="Pfam" id="PF00295">
    <property type="entry name" value="Glyco_hydro_28"/>
    <property type="match status" value="1"/>
</dbReference>
<dbReference type="PROSITE" id="PS00502">
    <property type="entry name" value="POLYGALACTURONASE"/>
    <property type="match status" value="1"/>
</dbReference>
<dbReference type="KEGG" id="aprc:113873808"/>
<feature type="signal peptide" evidence="10">
    <location>
        <begin position="1"/>
        <end position="26"/>
    </location>
</feature>
<dbReference type="SMART" id="SM00710">
    <property type="entry name" value="PbH1"/>
    <property type="match status" value="4"/>
</dbReference>
<dbReference type="SUPFAM" id="SSF51126">
    <property type="entry name" value="Pectin lyase-like"/>
    <property type="match status" value="1"/>
</dbReference>
<dbReference type="FunFam" id="2.160.20.10:FF:000004">
    <property type="entry name" value="Pectin lyase-like superfamily protein"/>
    <property type="match status" value="1"/>
</dbReference>
<comment type="similarity">
    <text evidence="2 9">Belongs to the glycosyl hydrolase 28 family.</text>
</comment>
<reference evidence="12" key="2">
    <citation type="submission" date="2025-08" db="UniProtKB">
        <authorList>
            <consortium name="RefSeq"/>
        </authorList>
    </citation>
    <scope>IDENTIFICATION</scope>
    <source>
        <tissue evidence="12">Young leaves</tissue>
    </source>
</reference>
<feature type="chain" id="PRO_5034982684" evidence="10">
    <location>
        <begin position="27"/>
        <end position="414"/>
    </location>
</feature>
<evidence type="ECO:0000256" key="4">
    <source>
        <dbReference type="ARBA" id="ARBA00022525"/>
    </source>
</evidence>
<keyword evidence="5 9" id="KW-0378">Hydrolase</keyword>
<dbReference type="Proteomes" id="UP000694853">
    <property type="component" value="Unplaced"/>
</dbReference>
<keyword evidence="10" id="KW-0732">Signal</keyword>
<proteinExistence type="inferred from homology"/>
<evidence type="ECO:0000313" key="11">
    <source>
        <dbReference type="Proteomes" id="UP000694853"/>
    </source>
</evidence>
<organism evidence="11 12">
    <name type="scientific">Abrus precatorius</name>
    <name type="common">Indian licorice</name>
    <name type="synonym">Glycine abrus</name>
    <dbReference type="NCBI Taxonomy" id="3816"/>
    <lineage>
        <taxon>Eukaryota</taxon>
        <taxon>Viridiplantae</taxon>
        <taxon>Streptophyta</taxon>
        <taxon>Embryophyta</taxon>
        <taxon>Tracheophyta</taxon>
        <taxon>Spermatophyta</taxon>
        <taxon>Magnoliopsida</taxon>
        <taxon>eudicotyledons</taxon>
        <taxon>Gunneridae</taxon>
        <taxon>Pentapetalae</taxon>
        <taxon>rosids</taxon>
        <taxon>fabids</taxon>
        <taxon>Fabales</taxon>
        <taxon>Fabaceae</taxon>
        <taxon>Papilionoideae</taxon>
        <taxon>50 kb inversion clade</taxon>
        <taxon>NPAAA clade</taxon>
        <taxon>indigoferoid/millettioid clade</taxon>
        <taxon>Abreae</taxon>
        <taxon>Abrus</taxon>
    </lineage>
</organism>
<evidence type="ECO:0000256" key="7">
    <source>
        <dbReference type="ARBA" id="ARBA00023316"/>
    </source>
</evidence>
<dbReference type="GO" id="GO:0004650">
    <property type="term" value="F:polygalacturonase activity"/>
    <property type="evidence" value="ECO:0007669"/>
    <property type="project" value="InterPro"/>
</dbReference>
<dbReference type="GeneID" id="113873808"/>
<dbReference type="OrthoDB" id="187139at2759"/>
<evidence type="ECO:0000256" key="8">
    <source>
        <dbReference type="PROSITE-ProRule" id="PRU10052"/>
    </source>
</evidence>
<evidence type="ECO:0000256" key="5">
    <source>
        <dbReference type="ARBA" id="ARBA00022801"/>
    </source>
</evidence>
<name>A0A8B8MH89_ABRPR</name>
<dbReference type="InterPro" id="IPR006626">
    <property type="entry name" value="PbH1"/>
</dbReference>
<evidence type="ECO:0000256" key="10">
    <source>
        <dbReference type="SAM" id="SignalP"/>
    </source>
</evidence>
<keyword evidence="11" id="KW-1185">Reference proteome</keyword>
<dbReference type="Gene3D" id="2.160.20.10">
    <property type="entry name" value="Single-stranded right-handed beta-helix, Pectin lyase-like"/>
    <property type="match status" value="1"/>
</dbReference>
<sequence>MATAAKALFFLGIAFLSCSSIGASRALVTHHRSLLENTSLAIFDVTKFGAVADDKKDNIEEFTAAWQAACKNSTTQAKVLIPKGTFRAGPTMFAGPCTSPKPIIVEVEGHIKATTDPSDYVSPEWFTFLDIDGFMLTGKGVFDGQGAVSWPLNDCRQTKGNCAPLPSSLKFDGVNNSVVTNITSLNSKQFHFHLHGCNNISFSNLNITAPGNSPNTDGMHISTSDRINVSSSIIGTGDDCISIGHTATNITITNITCGPGHGISVGSLGKRPEERSVNGVTVTNCTFIKTTNGARIKTWLGTVPAEAKNIVYQDLIMDSVQNPIIIDQSYGSKTLRAPSISVWKISNVHFRKIRGTTVSNVAVSLQCSTANPCLGVEVADIDLAYAGRPQNTTFVSSCANAKAIFGGKLNPPAC</sequence>
<protein>
    <submittedName>
        <fullName evidence="12">Exopolygalacturonase clone GBGE184-like</fullName>
    </submittedName>
</protein>
<evidence type="ECO:0000256" key="6">
    <source>
        <dbReference type="ARBA" id="ARBA00023295"/>
    </source>
</evidence>
<keyword evidence="3" id="KW-0134">Cell wall</keyword>
<dbReference type="PANTHER" id="PTHR31375">
    <property type="match status" value="1"/>
</dbReference>
<evidence type="ECO:0000256" key="1">
    <source>
        <dbReference type="ARBA" id="ARBA00004191"/>
    </source>
</evidence>
<gene>
    <name evidence="12" type="primary">LOC113873808</name>
</gene>
<dbReference type="AlphaFoldDB" id="A0A8B8MH89"/>
<dbReference type="InterPro" id="IPR012334">
    <property type="entry name" value="Pectin_lyas_fold"/>
</dbReference>
<keyword evidence="7" id="KW-0961">Cell wall biogenesis/degradation</keyword>
<evidence type="ECO:0000256" key="9">
    <source>
        <dbReference type="RuleBase" id="RU361169"/>
    </source>
</evidence>